<dbReference type="GO" id="GO:0009253">
    <property type="term" value="P:peptidoglycan catabolic process"/>
    <property type="evidence" value="ECO:0007669"/>
    <property type="project" value="TreeGrafter"/>
</dbReference>
<feature type="active site" evidence="1">
    <location>
        <position position="141"/>
    </location>
</feature>
<proteinExistence type="predicted"/>
<evidence type="ECO:0000256" key="2">
    <source>
        <dbReference type="SAM" id="SignalP"/>
    </source>
</evidence>
<evidence type="ECO:0000313" key="5">
    <source>
        <dbReference type="Proteomes" id="UP000295765"/>
    </source>
</evidence>
<dbReference type="AlphaFoldDB" id="A0A4R2L055"/>
<dbReference type="PROSITE" id="PS51257">
    <property type="entry name" value="PROKAR_LIPOPROTEIN"/>
    <property type="match status" value="1"/>
</dbReference>
<gene>
    <name evidence="4" type="ORF">EV699_12250</name>
</gene>
<dbReference type="PANTHER" id="PTHR30163">
    <property type="entry name" value="MEMBRANE-BOUND LYTIC MUREIN TRANSGLYCOSYLASE B"/>
    <property type="match status" value="1"/>
</dbReference>
<dbReference type="Pfam" id="PF13406">
    <property type="entry name" value="SLT_2"/>
    <property type="match status" value="1"/>
</dbReference>
<feature type="chain" id="PRO_5020731233" evidence="2">
    <location>
        <begin position="26"/>
        <end position="349"/>
    </location>
</feature>
<name>A0A4R2L055_9GAMM</name>
<dbReference type="Proteomes" id="UP000295765">
    <property type="component" value="Unassembled WGS sequence"/>
</dbReference>
<dbReference type="InterPro" id="IPR011757">
    <property type="entry name" value="Lytic_transglycosylase_MltB"/>
</dbReference>
<evidence type="ECO:0000256" key="1">
    <source>
        <dbReference type="PIRSR" id="PIRSR611757-1"/>
    </source>
</evidence>
<dbReference type="SUPFAM" id="SSF53955">
    <property type="entry name" value="Lysozyme-like"/>
    <property type="match status" value="1"/>
</dbReference>
<dbReference type="Gene3D" id="1.10.530.10">
    <property type="match status" value="1"/>
</dbReference>
<sequence length="349" mass="38159">MSKPYAFGAAVLLSACATVTPPVEAQNTPVTAAVDSARAGQPLAGRPEVRAFVREMVERHGFDAATLDRTFARARTRPEIIEAMDRPAEAKPWSAYRKIFLTEKRIQGGVDFMRANAAALAAAQTRYGVPPEFVTAIIGVETLYGGNTGKYAVFEALATLAFDYPRRADYFRKELEQFLLLVRDEGIDPLQPKGSYAGAMGLAQFMPSSYRKLAIDFDGDGHRNLWSDPDDAIGSVANYLAASGWKRSDPLVAVPARAEGAAWPNLVSSNFRQPKSLTRLSVNDWGTRGVRPLAAVDGGRGALLLQLDGEAGPETWLAFDNFYAITRYNLSALYAMAVYQLGDEIRRRL</sequence>
<keyword evidence="5" id="KW-1185">Reference proteome</keyword>
<dbReference type="InterPro" id="IPR023346">
    <property type="entry name" value="Lysozyme-like_dom_sf"/>
</dbReference>
<dbReference type="OrthoDB" id="9772911at2"/>
<dbReference type="InterPro" id="IPR031304">
    <property type="entry name" value="SLT_2"/>
</dbReference>
<dbReference type="CDD" id="cd13399">
    <property type="entry name" value="Slt35-like"/>
    <property type="match status" value="1"/>
</dbReference>
<dbReference type="Gene3D" id="1.10.8.350">
    <property type="entry name" value="Bacterial muramidase"/>
    <property type="match status" value="1"/>
</dbReference>
<evidence type="ECO:0000259" key="3">
    <source>
        <dbReference type="Pfam" id="PF13406"/>
    </source>
</evidence>
<protein>
    <submittedName>
        <fullName evidence="4">Membrane-bound lytic murein transglycosylase B</fullName>
    </submittedName>
</protein>
<organism evidence="4 5">
    <name type="scientific">Plasticicumulans lactativorans</name>
    <dbReference type="NCBI Taxonomy" id="1133106"/>
    <lineage>
        <taxon>Bacteria</taxon>
        <taxon>Pseudomonadati</taxon>
        <taxon>Pseudomonadota</taxon>
        <taxon>Gammaproteobacteria</taxon>
        <taxon>Candidatus Competibacteraceae</taxon>
        <taxon>Plasticicumulans</taxon>
    </lineage>
</organism>
<dbReference type="RefSeq" id="WP_132545086.1">
    <property type="nucleotide sequence ID" value="NZ_SLWY01000022.1"/>
</dbReference>
<dbReference type="InterPro" id="IPR043426">
    <property type="entry name" value="MltB-like"/>
</dbReference>
<keyword evidence="2" id="KW-0732">Signal</keyword>
<dbReference type="EMBL" id="SLWY01000022">
    <property type="protein sequence ID" value="TCO78882.1"/>
    <property type="molecule type" value="Genomic_DNA"/>
</dbReference>
<dbReference type="PANTHER" id="PTHR30163:SF9">
    <property type="entry name" value="MEMBRANE-BOUND LYTIC MUREIN TRANSGLYCOSYLASE B"/>
    <property type="match status" value="1"/>
</dbReference>
<evidence type="ECO:0000313" key="4">
    <source>
        <dbReference type="EMBL" id="TCO78882.1"/>
    </source>
</evidence>
<dbReference type="FunFam" id="1.10.8.350:FF:000001">
    <property type="entry name" value="Lytic murein transglycosylase B"/>
    <property type="match status" value="1"/>
</dbReference>
<dbReference type="NCBIfam" id="TIGR02282">
    <property type="entry name" value="MltB"/>
    <property type="match status" value="1"/>
</dbReference>
<dbReference type="GO" id="GO:0008933">
    <property type="term" value="F:peptidoglycan lytic transglycosylase activity"/>
    <property type="evidence" value="ECO:0007669"/>
    <property type="project" value="TreeGrafter"/>
</dbReference>
<comment type="caution">
    <text evidence="4">The sequence shown here is derived from an EMBL/GenBank/DDBJ whole genome shotgun (WGS) entry which is preliminary data.</text>
</comment>
<feature type="signal peptide" evidence="2">
    <location>
        <begin position="1"/>
        <end position="25"/>
    </location>
</feature>
<reference evidence="4 5" key="1">
    <citation type="submission" date="2019-03" db="EMBL/GenBank/DDBJ databases">
        <title>Genomic Encyclopedia of Type Strains, Phase IV (KMG-IV): sequencing the most valuable type-strain genomes for metagenomic binning, comparative biology and taxonomic classification.</title>
        <authorList>
            <person name="Goeker M."/>
        </authorList>
    </citation>
    <scope>NUCLEOTIDE SEQUENCE [LARGE SCALE GENOMIC DNA]</scope>
    <source>
        <strain evidence="4 5">DSM 25287</strain>
    </source>
</reference>
<accession>A0A4R2L055</accession>
<feature type="domain" description="Transglycosylase SLT" evidence="3">
    <location>
        <begin position="47"/>
        <end position="343"/>
    </location>
</feature>